<keyword evidence="4" id="KW-1185">Reference proteome</keyword>
<reference evidence="3 4" key="1">
    <citation type="submission" date="2017-06" db="EMBL/GenBank/DDBJ databases">
        <title>Complete genome of Francisella halioticida.</title>
        <authorList>
            <person name="Sjodin A."/>
        </authorList>
    </citation>
    <scope>NUCLEOTIDE SEQUENCE [LARGE SCALE GENOMIC DNA]</scope>
    <source>
        <strain evidence="3 4">DSM 23729</strain>
    </source>
</reference>
<evidence type="ECO:0008006" key="5">
    <source>
        <dbReference type="Google" id="ProtNLM"/>
    </source>
</evidence>
<dbReference type="InterPro" id="IPR006597">
    <property type="entry name" value="Sel1-like"/>
</dbReference>
<proteinExistence type="predicted"/>
<feature type="chain" id="PRO_5047081415" description="Sel1 repeat family protein" evidence="2">
    <location>
        <begin position="21"/>
        <end position="354"/>
    </location>
</feature>
<evidence type="ECO:0000256" key="1">
    <source>
        <dbReference type="SAM" id="Coils"/>
    </source>
</evidence>
<protein>
    <recommendedName>
        <fullName evidence="5">Sel1 repeat family protein</fullName>
    </recommendedName>
</protein>
<dbReference type="SMART" id="SM00671">
    <property type="entry name" value="SEL1"/>
    <property type="match status" value="3"/>
</dbReference>
<sequence length="354" mass="39859">MKAKFIVAFLSVLFFSSSYATLEQCYKNGANNDYEKVLESCKPYNKTDAGATGLLAKAYIQLDENDESALNDALWVVDFYKKNGITAHDKKSYAYLLYVVGELYYFGSNDIRVNQEKGLKYIIGAAKLGYAIAQNQLGNFYVRAGGVPTPNFAKAYKWYKLAIANGSLEARSAFLINNEQSFIEKYPYCISQGKTFIGDAFFIGEGDLPKNINEALKWYKNAYKIDHISPVEVGLAKAYIAKGNIKLAKKYAHEAIEQPYASAFVVAAELSDSNLDKYAYLSQAVELFKTPALNFWNKFNAYCRPDLSDNGLKYAQAELSKLKLSQEELTQANKKVKDFQNHWQKVPTNNSSYK</sequence>
<evidence type="ECO:0000313" key="3">
    <source>
        <dbReference type="EMBL" id="ASG67423.1"/>
    </source>
</evidence>
<organism evidence="3 4">
    <name type="scientific">Francisella halioticida</name>
    <dbReference type="NCBI Taxonomy" id="549298"/>
    <lineage>
        <taxon>Bacteria</taxon>
        <taxon>Pseudomonadati</taxon>
        <taxon>Pseudomonadota</taxon>
        <taxon>Gammaproteobacteria</taxon>
        <taxon>Thiotrichales</taxon>
        <taxon>Francisellaceae</taxon>
        <taxon>Francisella</taxon>
    </lineage>
</organism>
<gene>
    <name evidence="3" type="ORF">CDV26_02535</name>
</gene>
<feature type="coiled-coil region" evidence="1">
    <location>
        <begin position="312"/>
        <end position="342"/>
    </location>
</feature>
<feature type="signal peptide" evidence="2">
    <location>
        <begin position="1"/>
        <end position="20"/>
    </location>
</feature>
<evidence type="ECO:0000256" key="2">
    <source>
        <dbReference type="SAM" id="SignalP"/>
    </source>
</evidence>
<dbReference type="Gene3D" id="1.25.40.10">
    <property type="entry name" value="Tetratricopeptide repeat domain"/>
    <property type="match status" value="2"/>
</dbReference>
<dbReference type="InterPro" id="IPR011990">
    <property type="entry name" value="TPR-like_helical_dom_sf"/>
</dbReference>
<evidence type="ECO:0000313" key="4">
    <source>
        <dbReference type="Proteomes" id="UP000249910"/>
    </source>
</evidence>
<dbReference type="SUPFAM" id="SSF81901">
    <property type="entry name" value="HCP-like"/>
    <property type="match status" value="1"/>
</dbReference>
<keyword evidence="1" id="KW-0175">Coiled coil</keyword>
<dbReference type="RefSeq" id="WP_088771966.1">
    <property type="nucleotide sequence ID" value="NZ_CP022132.1"/>
</dbReference>
<keyword evidence="2" id="KW-0732">Signal</keyword>
<name>A0ABM6LXT8_9GAMM</name>
<dbReference type="EMBL" id="CP022132">
    <property type="protein sequence ID" value="ASG67423.1"/>
    <property type="molecule type" value="Genomic_DNA"/>
</dbReference>
<accession>A0ABM6LXT8</accession>
<dbReference type="Pfam" id="PF08238">
    <property type="entry name" value="Sel1"/>
    <property type="match status" value="3"/>
</dbReference>
<dbReference type="Proteomes" id="UP000249910">
    <property type="component" value="Chromosome"/>
</dbReference>